<dbReference type="PANTHER" id="PTHR47245:SF2">
    <property type="entry name" value="PEPTIDYL-PROLYL CIS-TRANS ISOMERASE HP_0175-RELATED"/>
    <property type="match status" value="1"/>
</dbReference>
<reference evidence="4 5" key="1">
    <citation type="journal article" date="2010" name="Stand. Genomic Sci.">
        <title>Complete genome sequence of Coraliomargarita akajimensis type strain (04OKA010-24).</title>
        <authorList>
            <person name="Mavromatis K."/>
            <person name="Abt B."/>
            <person name="Brambilla E."/>
            <person name="Lapidus A."/>
            <person name="Copeland A."/>
            <person name="Deshpande S."/>
            <person name="Nolan M."/>
            <person name="Lucas S."/>
            <person name="Tice H."/>
            <person name="Cheng J.F."/>
            <person name="Han C."/>
            <person name="Detter J.C."/>
            <person name="Woyke T."/>
            <person name="Goodwin L."/>
            <person name="Pitluck S."/>
            <person name="Held B."/>
            <person name="Brettin T."/>
            <person name="Tapia R."/>
            <person name="Ivanova N."/>
            <person name="Mikhailova N."/>
            <person name="Pati A."/>
            <person name="Liolios K."/>
            <person name="Chen A."/>
            <person name="Palaniappan K."/>
            <person name="Land M."/>
            <person name="Hauser L."/>
            <person name="Chang Y.J."/>
            <person name="Jeffries C.D."/>
            <person name="Rohde M."/>
            <person name="Goker M."/>
            <person name="Bristow J."/>
            <person name="Eisen J.A."/>
            <person name="Markowitz V."/>
            <person name="Hugenholtz P."/>
            <person name="Klenk H.P."/>
            <person name="Kyrpides N.C."/>
        </authorList>
    </citation>
    <scope>NUCLEOTIDE SEQUENCE [LARGE SCALE GENOMIC DNA]</scope>
    <source>
        <strain evidence="5">DSM 45221 / IAM 15411 / JCM 23193 / KCTC 12865</strain>
    </source>
</reference>
<gene>
    <name evidence="4" type="ordered locus">Caka_0848</name>
</gene>
<keyword evidence="1" id="KW-0697">Rotamase</keyword>
<dbReference type="InterPro" id="IPR000297">
    <property type="entry name" value="PPIase_PpiC"/>
</dbReference>
<evidence type="ECO:0000256" key="1">
    <source>
        <dbReference type="PROSITE-ProRule" id="PRU00278"/>
    </source>
</evidence>
<dbReference type="SUPFAM" id="SSF54534">
    <property type="entry name" value="FKBP-like"/>
    <property type="match status" value="1"/>
</dbReference>
<dbReference type="AlphaFoldDB" id="D5EQA4"/>
<dbReference type="GO" id="GO:0003755">
    <property type="term" value="F:peptidyl-prolyl cis-trans isomerase activity"/>
    <property type="evidence" value="ECO:0007669"/>
    <property type="project" value="UniProtKB-KW"/>
</dbReference>
<name>D5EQA4_CORAD</name>
<sequence length="330" mass="38271">MSLFRSLVQLSTLILLPCAAVLSSNGQSVNLQQLGNGIAAIAEGEIITVEQLRREVEPIIPRLRVEARTEDEFRTRIDQISREVLQNMIDRIIIVQAAEEKGLLIPQSYIDQEYNQVLANDFGGDRARFLEYLKFQGLTPREYRETIRKRVTVDVMRQQNRKSQSEMSPERIEEFYVRNKLRFYQSESMHLRQIILTPMADESITLLRQTAKQVMSDLSEGADFGDTARKYSQDDMRRSGGDWGWIERADLRTELSDAAFSLESGNYSQPIELGGTIFILYCEEKRDEMIQPISEVRDIIEDVLVGEIAREAQERWLEELRTKAYVRYFI</sequence>
<dbReference type="InterPro" id="IPR027304">
    <property type="entry name" value="Trigger_fact/SurA_dom_sf"/>
</dbReference>
<dbReference type="eggNOG" id="COG0760">
    <property type="taxonomic scope" value="Bacteria"/>
</dbReference>
<keyword evidence="5" id="KW-1185">Reference proteome</keyword>
<dbReference type="KEGG" id="caa:Caka_0848"/>
<dbReference type="InterPro" id="IPR050245">
    <property type="entry name" value="PrsA_foldase"/>
</dbReference>
<dbReference type="Pfam" id="PF13624">
    <property type="entry name" value="SurA_N_3"/>
    <property type="match status" value="1"/>
</dbReference>
<protein>
    <submittedName>
        <fullName evidence="4">PpiC-type peptidyl-prolyl cis-trans isomerase</fullName>
    </submittedName>
</protein>
<proteinExistence type="predicted"/>
<dbReference type="SUPFAM" id="SSF109998">
    <property type="entry name" value="Triger factor/SurA peptide-binding domain-like"/>
    <property type="match status" value="1"/>
</dbReference>
<dbReference type="EMBL" id="CP001998">
    <property type="protein sequence ID" value="ADE53872.1"/>
    <property type="molecule type" value="Genomic_DNA"/>
</dbReference>
<evidence type="ECO:0000256" key="2">
    <source>
        <dbReference type="SAM" id="SignalP"/>
    </source>
</evidence>
<dbReference type="STRING" id="583355.Caka_0848"/>
<dbReference type="PANTHER" id="PTHR47245">
    <property type="entry name" value="PEPTIDYLPROLYL ISOMERASE"/>
    <property type="match status" value="1"/>
</dbReference>
<keyword evidence="2" id="KW-0732">Signal</keyword>
<keyword evidence="1 4" id="KW-0413">Isomerase</keyword>
<dbReference type="RefSeq" id="WP_013042596.1">
    <property type="nucleotide sequence ID" value="NC_014008.1"/>
</dbReference>
<accession>D5EQA4</accession>
<dbReference type="Gene3D" id="3.10.50.40">
    <property type="match status" value="1"/>
</dbReference>
<feature type="signal peptide" evidence="2">
    <location>
        <begin position="1"/>
        <end position="20"/>
    </location>
</feature>
<evidence type="ECO:0000313" key="5">
    <source>
        <dbReference type="Proteomes" id="UP000000925"/>
    </source>
</evidence>
<evidence type="ECO:0000313" key="4">
    <source>
        <dbReference type="EMBL" id="ADE53872.1"/>
    </source>
</evidence>
<dbReference type="OrthoDB" id="9778023at2"/>
<dbReference type="Proteomes" id="UP000000925">
    <property type="component" value="Chromosome"/>
</dbReference>
<feature type="domain" description="PpiC" evidence="3">
    <location>
        <begin position="186"/>
        <end position="284"/>
    </location>
</feature>
<evidence type="ECO:0000259" key="3">
    <source>
        <dbReference type="PROSITE" id="PS50198"/>
    </source>
</evidence>
<dbReference type="Gene3D" id="1.10.4030.10">
    <property type="entry name" value="Porin chaperone SurA, peptide-binding domain"/>
    <property type="match status" value="1"/>
</dbReference>
<dbReference type="PROSITE" id="PS50198">
    <property type="entry name" value="PPIC_PPIASE_2"/>
    <property type="match status" value="1"/>
</dbReference>
<feature type="chain" id="PRO_5007913197" evidence="2">
    <location>
        <begin position="21"/>
        <end position="330"/>
    </location>
</feature>
<dbReference type="InterPro" id="IPR046357">
    <property type="entry name" value="PPIase_dom_sf"/>
</dbReference>
<dbReference type="Pfam" id="PF00639">
    <property type="entry name" value="Rotamase"/>
    <property type="match status" value="1"/>
</dbReference>
<organism evidence="4 5">
    <name type="scientific">Coraliomargarita akajimensis (strain DSM 45221 / IAM 15411 / JCM 23193 / KCTC 12865 / 04OKA010-24)</name>
    <dbReference type="NCBI Taxonomy" id="583355"/>
    <lineage>
        <taxon>Bacteria</taxon>
        <taxon>Pseudomonadati</taxon>
        <taxon>Verrucomicrobiota</taxon>
        <taxon>Opitutia</taxon>
        <taxon>Puniceicoccales</taxon>
        <taxon>Coraliomargaritaceae</taxon>
        <taxon>Coraliomargarita</taxon>
    </lineage>
</organism>
<dbReference type="HOGENOM" id="CLU_034646_5_0_0"/>